<dbReference type="SUPFAM" id="SSF52218">
    <property type="entry name" value="Flavoproteins"/>
    <property type="match status" value="1"/>
</dbReference>
<sequence>MCDLVVLHGGEAACEVARHLAKQVRAMVPKSIAIKTVAMNDHLDVWADLRGSTTKPACLLYVAQTVENDAPAEEAGKAIRHYTKPRSCKFCSNTTAAAAAKSEHHERCGAGCPYVDEEGAQFGALDVAYAVVCIGDTNLLLDRQTTTAKDCNAAGQKLDKALRVLGATCLIERCEANEAEGLELAIDPWTERFAAALKAKYAS</sequence>
<gene>
    <name evidence="1" type="ORF">PPRO1471_LOCUS5485</name>
</gene>
<dbReference type="AlphaFoldDB" id="A0A7S2FB70"/>
<organism evidence="1">
    <name type="scientific">Pycnococcus provasolii</name>
    <dbReference type="NCBI Taxonomy" id="41880"/>
    <lineage>
        <taxon>Eukaryota</taxon>
        <taxon>Viridiplantae</taxon>
        <taxon>Chlorophyta</taxon>
        <taxon>Pseudoscourfieldiophyceae</taxon>
        <taxon>Pseudoscourfieldiales</taxon>
        <taxon>Pycnococcaceae</taxon>
        <taxon>Pycnococcus</taxon>
    </lineage>
</organism>
<evidence type="ECO:0000313" key="1">
    <source>
        <dbReference type="EMBL" id="CAD9382324.1"/>
    </source>
</evidence>
<reference evidence="1" key="1">
    <citation type="submission" date="2021-01" db="EMBL/GenBank/DDBJ databases">
        <authorList>
            <person name="Corre E."/>
            <person name="Pelletier E."/>
            <person name="Niang G."/>
            <person name="Scheremetjew M."/>
            <person name="Finn R."/>
            <person name="Kale V."/>
            <person name="Holt S."/>
            <person name="Cochrane G."/>
            <person name="Meng A."/>
            <person name="Brown T."/>
            <person name="Cohen L."/>
        </authorList>
    </citation>
    <scope>NUCLEOTIDE SEQUENCE</scope>
    <source>
        <strain evidence="1">RCC733</strain>
    </source>
</reference>
<dbReference type="InterPro" id="IPR029039">
    <property type="entry name" value="Flavoprotein-like_sf"/>
</dbReference>
<dbReference type="EMBL" id="HBGR01008242">
    <property type="protein sequence ID" value="CAD9382324.1"/>
    <property type="molecule type" value="Transcribed_RNA"/>
</dbReference>
<name>A0A7S2FB70_9CHLO</name>
<accession>A0A7S2FB70</accession>
<proteinExistence type="predicted"/>
<protein>
    <submittedName>
        <fullName evidence="1">Uncharacterized protein</fullName>
    </submittedName>
</protein>
<dbReference type="Gene3D" id="3.40.50.360">
    <property type="match status" value="1"/>
</dbReference>